<dbReference type="SUPFAM" id="SSF52954">
    <property type="entry name" value="Class II aaRS ABD-related"/>
    <property type="match status" value="1"/>
</dbReference>
<dbReference type="Gene3D" id="3.40.50.800">
    <property type="entry name" value="Anticodon-binding domain"/>
    <property type="match status" value="1"/>
</dbReference>
<evidence type="ECO:0000256" key="3">
    <source>
        <dbReference type="ARBA" id="ARBA00022490"/>
    </source>
</evidence>
<dbReference type="InterPro" id="IPR044140">
    <property type="entry name" value="ProRS_anticodon_short"/>
</dbReference>
<keyword evidence="5 10" id="KW-0547">Nucleotide-binding</keyword>
<evidence type="ECO:0000256" key="10">
    <source>
        <dbReference type="HAMAP-Rule" id="MF_01569"/>
    </source>
</evidence>
<keyword evidence="4 10" id="KW-0436">Ligase</keyword>
<dbReference type="Gene3D" id="3.30.930.10">
    <property type="entry name" value="Bira Bifunctional Protein, Domain 2"/>
    <property type="match status" value="2"/>
</dbReference>
<sequence>MRTTQFPLNTVKETPVDAVVASHQLMIRAGLIRKLAAGLYTWLPLGLRVLRKVEKITREEMERAGALEVLMPALQPAELWQETGRWEKYGPELARLKDRHERDFCLGPTHEEIITDLARNEIKSYKQLPITYYQIQTKFRDEIRPRFGVMRSREFVMKDAYSFHMDQASLQETYEVMHGAYTAIFSRFGLKFRAVMADSGAIGGAVSHEFHVLAESGEDAIAFSTDSEYAANIEQAEALPPTSPRAFPKEALEKIVTPGRKSIAEVSEFLNVAPEKILKTIAVMRKVRTDRNEEVDVFCLLYLRGDHELNEVKARKVLGDFRFAHDEEIEQHLGCRAGYIGPPRVPTDQVIYWVADRSAMHMSDFVCGANEPGYHFKGANWERDFALASSATLSEHVADIRNVIEGDPSPDGHGVLKIARGIEVGHIFQLGTRYSEAMKAAVINEGGKNHTMIMGCYGIGISRVVAAAIEQNHDEKGIVWPASLAPFQVALCPMNMHKSERLKAIAEKLYQELLAAGIDVLFDDRKVRAGFMFSDMELIGIPHCIVVGDRGLDSGTVEYKSRTASENQEIPMAELIDFLKARLA</sequence>
<accession>H8GK71</accession>
<dbReference type="Pfam" id="PF00587">
    <property type="entry name" value="tRNA-synt_2b"/>
    <property type="match status" value="1"/>
</dbReference>
<keyword evidence="7 10" id="KW-0648">Protein biosynthesis</keyword>
<protein>
    <recommendedName>
        <fullName evidence="10">Proline--tRNA ligase</fullName>
        <ecNumber evidence="10">6.1.1.15</ecNumber>
    </recommendedName>
    <alternativeName>
        <fullName evidence="10">Prolyl-tRNA synthetase</fullName>
        <shortName evidence="10">ProRS</shortName>
    </alternativeName>
</protein>
<dbReference type="InterPro" id="IPR004154">
    <property type="entry name" value="Anticodon-bd"/>
</dbReference>
<evidence type="ECO:0000256" key="5">
    <source>
        <dbReference type="ARBA" id="ARBA00022741"/>
    </source>
</evidence>
<dbReference type="InterPro" id="IPR023717">
    <property type="entry name" value="Pro-tRNA-Synthase_IIa_type1"/>
</dbReference>
<dbReference type="FunFam" id="3.30.930.10:FF:000043">
    <property type="entry name" value="Proline--tRNA ligase"/>
    <property type="match status" value="1"/>
</dbReference>
<dbReference type="InterPro" id="IPR050062">
    <property type="entry name" value="Pro-tRNA_synthetase"/>
</dbReference>
<dbReference type="SUPFAM" id="SSF55681">
    <property type="entry name" value="Class II aaRS and biotin synthetases"/>
    <property type="match status" value="1"/>
</dbReference>
<dbReference type="InterPro" id="IPR036621">
    <property type="entry name" value="Anticodon-bd_dom_sf"/>
</dbReference>
<keyword evidence="13" id="KW-1185">Reference proteome</keyword>
<evidence type="ECO:0000313" key="13">
    <source>
        <dbReference type="Proteomes" id="UP000005090"/>
    </source>
</evidence>
<dbReference type="InterPro" id="IPR007214">
    <property type="entry name" value="YbaK/aa-tRNA-synth-assoc-dom"/>
</dbReference>
<dbReference type="InterPro" id="IPR045864">
    <property type="entry name" value="aa-tRNA-synth_II/BPL/LPL"/>
</dbReference>
<dbReference type="FunFam" id="3.40.50.800:FF:000006">
    <property type="entry name" value="Proline--tRNA ligase"/>
    <property type="match status" value="1"/>
</dbReference>
<reference evidence="12 13" key="1">
    <citation type="journal article" date="2013" name="Genome Announc.">
        <title>Genome Sequence of the Obligate Gammaproteobacterial Methanotroph Methylomicrobium album Strain BG8.</title>
        <authorList>
            <person name="Kits K.D."/>
            <person name="Kalyuzhnaya M.G."/>
            <person name="Klotz M.G."/>
            <person name="Jetten M.S."/>
            <person name="Op den Camp H.J."/>
            <person name="Vuilleumier S."/>
            <person name="Bringel F."/>
            <person name="Dispirito A.A."/>
            <person name="Murrell J.C."/>
            <person name="Bruce D."/>
            <person name="Cheng J.F."/>
            <person name="Copeland A."/>
            <person name="Goodwin L."/>
            <person name="Hauser L."/>
            <person name="Lajus A."/>
            <person name="Land M.L."/>
            <person name="Lapidus A."/>
            <person name="Lucas S."/>
            <person name="Medigue C."/>
            <person name="Pitluck S."/>
            <person name="Woyke T."/>
            <person name="Zeytun A."/>
            <person name="Stein L.Y."/>
        </authorList>
    </citation>
    <scope>NUCLEOTIDE SEQUENCE [LARGE SCALE GENOMIC DNA]</scope>
    <source>
        <strain evidence="12 13">BG8</strain>
    </source>
</reference>
<dbReference type="GO" id="GO:0005524">
    <property type="term" value="F:ATP binding"/>
    <property type="evidence" value="ECO:0007669"/>
    <property type="project" value="UniProtKB-UniRule"/>
</dbReference>
<dbReference type="HAMAP" id="MF_01569">
    <property type="entry name" value="Pro_tRNA_synth_type1"/>
    <property type="match status" value="1"/>
</dbReference>
<dbReference type="RefSeq" id="WP_005370888.1">
    <property type="nucleotide sequence ID" value="NZ_CM001475.1"/>
</dbReference>
<evidence type="ECO:0000259" key="11">
    <source>
        <dbReference type="PROSITE" id="PS50862"/>
    </source>
</evidence>
<comment type="similarity">
    <text evidence="10">Belongs to the class-II aminoacyl-tRNA synthetase family. ProS type 1 subfamily.</text>
</comment>
<dbReference type="STRING" id="686340.Metal_1410"/>
<dbReference type="Proteomes" id="UP000005090">
    <property type="component" value="Chromosome"/>
</dbReference>
<dbReference type="Pfam" id="PF04073">
    <property type="entry name" value="tRNA_edit"/>
    <property type="match status" value="1"/>
</dbReference>
<feature type="domain" description="Aminoacyl-transfer RNA synthetases class-II family profile" evidence="11">
    <location>
        <begin position="38"/>
        <end position="481"/>
    </location>
</feature>
<dbReference type="AlphaFoldDB" id="H8GK71"/>
<evidence type="ECO:0000256" key="7">
    <source>
        <dbReference type="ARBA" id="ARBA00022917"/>
    </source>
</evidence>
<dbReference type="FunFam" id="3.30.930.10:FF:000015">
    <property type="entry name" value="Proline--tRNA ligase"/>
    <property type="match status" value="1"/>
</dbReference>
<evidence type="ECO:0000256" key="2">
    <source>
        <dbReference type="ARBA" id="ARBA00011738"/>
    </source>
</evidence>
<dbReference type="PRINTS" id="PR01046">
    <property type="entry name" value="TRNASYNTHPRO"/>
</dbReference>
<comment type="catalytic activity">
    <reaction evidence="9 10">
        <text>tRNA(Pro) + L-proline + ATP = L-prolyl-tRNA(Pro) + AMP + diphosphate</text>
        <dbReference type="Rhea" id="RHEA:14305"/>
        <dbReference type="Rhea" id="RHEA-COMP:9700"/>
        <dbReference type="Rhea" id="RHEA-COMP:9702"/>
        <dbReference type="ChEBI" id="CHEBI:30616"/>
        <dbReference type="ChEBI" id="CHEBI:33019"/>
        <dbReference type="ChEBI" id="CHEBI:60039"/>
        <dbReference type="ChEBI" id="CHEBI:78442"/>
        <dbReference type="ChEBI" id="CHEBI:78532"/>
        <dbReference type="ChEBI" id="CHEBI:456215"/>
        <dbReference type="EC" id="6.1.1.15"/>
    </reaction>
</comment>
<gene>
    <name evidence="10" type="primary">proS</name>
    <name evidence="12" type="ORF">Metal_1410</name>
</gene>
<evidence type="ECO:0000256" key="6">
    <source>
        <dbReference type="ARBA" id="ARBA00022840"/>
    </source>
</evidence>
<dbReference type="InterPro" id="IPR002314">
    <property type="entry name" value="aa-tRNA-synt_IIb"/>
</dbReference>
<dbReference type="CDD" id="cd00779">
    <property type="entry name" value="ProRS_core_prok"/>
    <property type="match status" value="1"/>
</dbReference>
<dbReference type="EC" id="6.1.1.15" evidence="10"/>
<evidence type="ECO:0000256" key="1">
    <source>
        <dbReference type="ARBA" id="ARBA00004496"/>
    </source>
</evidence>
<dbReference type="GO" id="GO:0006433">
    <property type="term" value="P:prolyl-tRNA aminoacylation"/>
    <property type="evidence" value="ECO:0007669"/>
    <property type="project" value="UniProtKB-UniRule"/>
</dbReference>
<keyword evidence="8 10" id="KW-0030">Aminoacyl-tRNA synthetase</keyword>
<comment type="subcellular location">
    <subcellularLocation>
        <location evidence="1 10">Cytoplasm</location>
    </subcellularLocation>
</comment>
<dbReference type="Pfam" id="PF03129">
    <property type="entry name" value="HGTP_anticodon"/>
    <property type="match status" value="1"/>
</dbReference>
<dbReference type="EMBL" id="CM001475">
    <property type="protein sequence ID" value="EIC29195.1"/>
    <property type="molecule type" value="Genomic_DNA"/>
</dbReference>
<name>H8GK71_METAL</name>
<dbReference type="PIRSF" id="PIRSF001535">
    <property type="entry name" value="ProRS_1"/>
    <property type="match status" value="1"/>
</dbReference>
<organism evidence="12 13">
    <name type="scientific">Methylomicrobium album BG8</name>
    <dbReference type="NCBI Taxonomy" id="686340"/>
    <lineage>
        <taxon>Bacteria</taxon>
        <taxon>Pseudomonadati</taxon>
        <taxon>Pseudomonadota</taxon>
        <taxon>Gammaproteobacteria</taxon>
        <taxon>Methylococcales</taxon>
        <taxon>Methylococcaceae</taxon>
        <taxon>Methylomicrobium</taxon>
    </lineage>
</organism>
<dbReference type="SUPFAM" id="SSF55826">
    <property type="entry name" value="YbaK/ProRS associated domain"/>
    <property type="match status" value="1"/>
</dbReference>
<evidence type="ECO:0000313" key="12">
    <source>
        <dbReference type="EMBL" id="EIC29195.1"/>
    </source>
</evidence>
<dbReference type="eggNOG" id="COG0442">
    <property type="taxonomic scope" value="Bacteria"/>
</dbReference>
<dbReference type="InterPro" id="IPR006195">
    <property type="entry name" value="aa-tRNA-synth_II"/>
</dbReference>
<keyword evidence="6 10" id="KW-0067">ATP-binding</keyword>
<comment type="domain">
    <text evidence="10">Consists of three domains: the N-terminal catalytic domain, the editing domain and the C-terminal anticodon-binding domain.</text>
</comment>
<evidence type="ECO:0000256" key="4">
    <source>
        <dbReference type="ARBA" id="ARBA00022598"/>
    </source>
</evidence>
<dbReference type="CDD" id="cd00861">
    <property type="entry name" value="ProRS_anticodon_short"/>
    <property type="match status" value="1"/>
</dbReference>
<dbReference type="HOGENOM" id="CLU_016739_0_0_6"/>
<proteinExistence type="inferred from homology"/>
<dbReference type="GO" id="GO:0005829">
    <property type="term" value="C:cytosol"/>
    <property type="evidence" value="ECO:0007669"/>
    <property type="project" value="TreeGrafter"/>
</dbReference>
<dbReference type="GO" id="GO:0004827">
    <property type="term" value="F:proline-tRNA ligase activity"/>
    <property type="evidence" value="ECO:0007669"/>
    <property type="project" value="UniProtKB-UniRule"/>
</dbReference>
<evidence type="ECO:0000256" key="8">
    <source>
        <dbReference type="ARBA" id="ARBA00023146"/>
    </source>
</evidence>
<dbReference type="PANTHER" id="PTHR42753:SF2">
    <property type="entry name" value="PROLINE--TRNA LIGASE"/>
    <property type="match status" value="1"/>
</dbReference>
<dbReference type="InterPro" id="IPR002316">
    <property type="entry name" value="Pro-tRNA-ligase_IIa"/>
</dbReference>
<dbReference type="InterPro" id="IPR004500">
    <property type="entry name" value="Pro-tRNA-synth_IIa_bac-type"/>
</dbReference>
<dbReference type="CDD" id="cd04334">
    <property type="entry name" value="ProRS-INS"/>
    <property type="match status" value="1"/>
</dbReference>
<dbReference type="GO" id="GO:0002161">
    <property type="term" value="F:aminoacyl-tRNA deacylase activity"/>
    <property type="evidence" value="ECO:0007669"/>
    <property type="project" value="InterPro"/>
</dbReference>
<keyword evidence="3 10" id="KW-0963">Cytoplasm</keyword>
<dbReference type="NCBIfam" id="TIGR00409">
    <property type="entry name" value="proS_fam_II"/>
    <property type="match status" value="1"/>
</dbReference>
<evidence type="ECO:0000256" key="9">
    <source>
        <dbReference type="ARBA" id="ARBA00047671"/>
    </source>
</evidence>
<dbReference type="PROSITE" id="PS50862">
    <property type="entry name" value="AA_TRNA_LIGASE_II"/>
    <property type="match status" value="1"/>
</dbReference>
<comment type="function">
    <text evidence="10">Catalyzes the attachment of proline to tRNA(Pro) in a two-step reaction: proline is first activated by ATP to form Pro-AMP and then transferred to the acceptor end of tRNA(Pro). As ProRS can inadvertently accommodate and process non-cognate amino acids such as alanine and cysteine, to avoid such errors it has two additional distinct editing activities against alanine. One activity is designated as 'pretransfer' editing and involves the tRNA(Pro)-independent hydrolysis of activated Ala-AMP. The other activity is designated 'posttransfer' editing and involves deacylation of mischarged Ala-tRNA(Pro). The misacylated Cys-tRNA(Pro) is not edited by ProRS.</text>
</comment>
<dbReference type="InterPro" id="IPR033730">
    <property type="entry name" value="ProRS_core_prok"/>
</dbReference>
<dbReference type="PANTHER" id="PTHR42753">
    <property type="entry name" value="MITOCHONDRIAL RIBOSOME PROTEIN L39/PROLYL-TRNA LIGASE FAMILY MEMBER"/>
    <property type="match status" value="1"/>
</dbReference>
<dbReference type="InterPro" id="IPR036754">
    <property type="entry name" value="YbaK/aa-tRNA-synt-asso_dom_sf"/>
</dbReference>
<comment type="subunit">
    <text evidence="2 10">Homodimer.</text>
</comment>
<dbReference type="NCBIfam" id="NF006625">
    <property type="entry name" value="PRK09194.1"/>
    <property type="match status" value="1"/>
</dbReference>